<dbReference type="Proteomes" id="UP001500253">
    <property type="component" value="Unassembled WGS sequence"/>
</dbReference>
<evidence type="ECO:0000313" key="1">
    <source>
        <dbReference type="EMBL" id="GAA2326144.1"/>
    </source>
</evidence>
<accession>A0ABN3FAZ7</accession>
<evidence type="ECO:0000313" key="2">
    <source>
        <dbReference type="Proteomes" id="UP001500253"/>
    </source>
</evidence>
<comment type="caution">
    <text evidence="1">The sequence shown here is derived from an EMBL/GenBank/DDBJ whole genome shotgun (WGS) entry which is preliminary data.</text>
</comment>
<protein>
    <submittedName>
        <fullName evidence="1">Uncharacterized protein</fullName>
    </submittedName>
</protein>
<gene>
    <name evidence="1" type="ORF">GCM10010246_04510</name>
</gene>
<keyword evidence="2" id="KW-1185">Reference proteome</keyword>
<sequence>MCARGIRAVSGHEHHAAMSYDLAVWDGPRPADDAAALEVFEDLYGTFMGGASEPPTPRIRQYIEGLVARWRDVSTDDEDEDTSPWSDGPLINNASGPLFCFGMVFSKYQEVASFAAGLARMSGLVCFDPQDRRLIV</sequence>
<dbReference type="EMBL" id="BAAASD010000001">
    <property type="protein sequence ID" value="GAA2326144.1"/>
    <property type="molecule type" value="Genomic_DNA"/>
</dbReference>
<organism evidence="1 2">
    <name type="scientific">Streptomyces cuspidosporus</name>
    <dbReference type="NCBI Taxonomy" id="66882"/>
    <lineage>
        <taxon>Bacteria</taxon>
        <taxon>Bacillati</taxon>
        <taxon>Actinomycetota</taxon>
        <taxon>Actinomycetes</taxon>
        <taxon>Kitasatosporales</taxon>
        <taxon>Streptomycetaceae</taxon>
        <taxon>Streptomyces</taxon>
    </lineage>
</organism>
<reference evidence="1 2" key="1">
    <citation type="journal article" date="2019" name="Int. J. Syst. Evol. Microbiol.">
        <title>The Global Catalogue of Microorganisms (GCM) 10K type strain sequencing project: providing services to taxonomists for standard genome sequencing and annotation.</title>
        <authorList>
            <consortium name="The Broad Institute Genomics Platform"/>
            <consortium name="The Broad Institute Genome Sequencing Center for Infectious Disease"/>
            <person name="Wu L."/>
            <person name="Ma J."/>
        </authorList>
    </citation>
    <scope>NUCLEOTIDE SEQUENCE [LARGE SCALE GENOMIC DNA]</scope>
    <source>
        <strain evidence="1 2">JCM 4316</strain>
    </source>
</reference>
<proteinExistence type="predicted"/>
<name>A0ABN3FAZ7_9ACTN</name>